<feature type="compositionally biased region" description="Polar residues" evidence="2">
    <location>
        <begin position="126"/>
        <end position="146"/>
    </location>
</feature>
<evidence type="ECO:0000259" key="3">
    <source>
        <dbReference type="Pfam" id="PF06428"/>
    </source>
</evidence>
<accession>A0A4Y7QB32</accession>
<reference evidence="4 5" key="1">
    <citation type="submission" date="2018-06" db="EMBL/GenBank/DDBJ databases">
        <title>A transcriptomic atlas of mushroom development highlights an independent origin of complex multicellularity.</title>
        <authorList>
            <consortium name="DOE Joint Genome Institute"/>
            <person name="Krizsan K."/>
            <person name="Almasi E."/>
            <person name="Merenyi Z."/>
            <person name="Sahu N."/>
            <person name="Viragh M."/>
            <person name="Koszo T."/>
            <person name="Mondo S."/>
            <person name="Kiss B."/>
            <person name="Balint B."/>
            <person name="Kues U."/>
            <person name="Barry K."/>
            <person name="Hegedus J.C."/>
            <person name="Henrissat B."/>
            <person name="Johnson J."/>
            <person name="Lipzen A."/>
            <person name="Ohm R."/>
            <person name="Nagy I."/>
            <person name="Pangilinan J."/>
            <person name="Yan J."/>
            <person name="Xiong Y."/>
            <person name="Grigoriev I.V."/>
            <person name="Hibbett D.S."/>
            <person name="Nagy L.G."/>
        </authorList>
    </citation>
    <scope>NUCLEOTIDE SEQUENCE [LARGE SCALE GENOMIC DNA]</scope>
    <source>
        <strain evidence="4 5">SZMC22713</strain>
    </source>
</reference>
<keyword evidence="5" id="KW-1185">Reference proteome</keyword>
<name>A0A4Y7QB32_9AGAM</name>
<feature type="region of interest" description="Disordered" evidence="2">
    <location>
        <begin position="110"/>
        <end position="203"/>
    </location>
</feature>
<dbReference type="GO" id="GO:0006887">
    <property type="term" value="P:exocytosis"/>
    <property type="evidence" value="ECO:0007669"/>
    <property type="project" value="TreeGrafter"/>
</dbReference>
<organism evidence="4 5">
    <name type="scientific">Rickenella mellea</name>
    <dbReference type="NCBI Taxonomy" id="50990"/>
    <lineage>
        <taxon>Eukaryota</taxon>
        <taxon>Fungi</taxon>
        <taxon>Dikarya</taxon>
        <taxon>Basidiomycota</taxon>
        <taxon>Agaricomycotina</taxon>
        <taxon>Agaricomycetes</taxon>
        <taxon>Hymenochaetales</taxon>
        <taxon>Rickenellaceae</taxon>
        <taxon>Rickenella</taxon>
    </lineage>
</organism>
<feature type="compositionally biased region" description="Polar residues" evidence="2">
    <location>
        <begin position="345"/>
        <end position="355"/>
    </location>
</feature>
<feature type="compositionally biased region" description="Low complexity" evidence="2">
    <location>
        <begin position="184"/>
        <end position="196"/>
    </location>
</feature>
<dbReference type="Proteomes" id="UP000294933">
    <property type="component" value="Unassembled WGS sequence"/>
</dbReference>
<dbReference type="SUPFAM" id="SSF144284">
    <property type="entry name" value="Sec2 N-terminal region"/>
    <property type="match status" value="1"/>
</dbReference>
<evidence type="ECO:0000313" key="4">
    <source>
        <dbReference type="EMBL" id="TDL24292.1"/>
    </source>
</evidence>
<feature type="region of interest" description="Disordered" evidence="2">
    <location>
        <begin position="298"/>
        <end position="427"/>
    </location>
</feature>
<gene>
    <name evidence="4" type="ORF">BD410DRAFT_786401</name>
</gene>
<dbReference type="InterPro" id="IPR009449">
    <property type="entry name" value="Sec2_N"/>
</dbReference>
<evidence type="ECO:0000313" key="5">
    <source>
        <dbReference type="Proteomes" id="UP000294933"/>
    </source>
</evidence>
<feature type="compositionally biased region" description="Low complexity" evidence="2">
    <location>
        <begin position="147"/>
        <end position="160"/>
    </location>
</feature>
<feature type="compositionally biased region" description="Polar residues" evidence="2">
    <location>
        <begin position="363"/>
        <end position="372"/>
    </location>
</feature>
<dbReference type="PANTHER" id="PTHR14430:SF0">
    <property type="entry name" value="SEC2P DOMAIN-CONTAINING PROTEIN"/>
    <property type="match status" value="1"/>
</dbReference>
<dbReference type="OrthoDB" id="5560525at2759"/>
<protein>
    <recommendedName>
        <fullName evidence="3">GDP/GTP exchange factor Sec2 N-terminal domain-containing protein</fullName>
    </recommendedName>
</protein>
<feature type="compositionally biased region" description="Low complexity" evidence="2">
    <location>
        <begin position="307"/>
        <end position="316"/>
    </location>
</feature>
<feature type="compositionally biased region" description="Basic and acidic residues" evidence="2">
    <location>
        <begin position="373"/>
        <end position="391"/>
    </location>
</feature>
<feature type="compositionally biased region" description="Pro residues" evidence="2">
    <location>
        <begin position="161"/>
        <end position="173"/>
    </location>
</feature>
<dbReference type="Pfam" id="PF06428">
    <property type="entry name" value="Sec2p"/>
    <property type="match status" value="1"/>
</dbReference>
<proteinExistence type="predicted"/>
<keyword evidence="1" id="KW-0175">Coiled coil</keyword>
<evidence type="ECO:0000256" key="1">
    <source>
        <dbReference type="ARBA" id="ARBA00023054"/>
    </source>
</evidence>
<dbReference type="VEuPathDB" id="FungiDB:BD410DRAFT_786401"/>
<dbReference type="PANTHER" id="PTHR14430">
    <property type="entry name" value="RABIN3-RELATED"/>
    <property type="match status" value="1"/>
</dbReference>
<dbReference type="AlphaFoldDB" id="A0A4Y7QB32"/>
<feature type="compositionally biased region" description="Polar residues" evidence="2">
    <location>
        <begin position="396"/>
        <end position="410"/>
    </location>
</feature>
<dbReference type="Gene3D" id="6.10.140.910">
    <property type="match status" value="1"/>
</dbReference>
<dbReference type="InterPro" id="IPR040351">
    <property type="entry name" value="RAB3IL/RAB3IP/Sec2"/>
</dbReference>
<dbReference type="GO" id="GO:0051286">
    <property type="term" value="C:cell tip"/>
    <property type="evidence" value="ECO:0007669"/>
    <property type="project" value="TreeGrafter"/>
</dbReference>
<evidence type="ECO:0000256" key="2">
    <source>
        <dbReference type="SAM" id="MobiDB-lite"/>
    </source>
</evidence>
<dbReference type="STRING" id="50990.A0A4Y7QB32"/>
<dbReference type="GO" id="GO:0005085">
    <property type="term" value="F:guanyl-nucleotide exchange factor activity"/>
    <property type="evidence" value="ECO:0007669"/>
    <property type="project" value="InterPro"/>
</dbReference>
<feature type="domain" description="GDP/GTP exchange factor Sec2 N-terminal" evidence="3">
    <location>
        <begin position="225"/>
        <end position="304"/>
    </location>
</feature>
<sequence>MQSRLPPPRSDSLKSKTPVLVDELRDVKRVQTHGQEEDLRDALGHMIARVEELSSLLSQAYKEQTELETSLKLAKSNLQLALANNEMLEDALKRDGPGLAKDVGWRRWSEREGAERQRAYRMSLDGPNTSSGSQDGFFTPNQGNGTPSSSSPVSPAIPIHSPSPNPVPSPSPNPDGIFRRFRFGSGTSATGTSSRGHSPPARASLDHAHLTSASLPSLVSGPSKREEELLAQLEAERTSHKKAMDEKKELEAELESLSQALFEEANKMVAHERIKRAETEDELRQARAEKEALRGAMRVIESENGRLRSTSSTGSTDDLHITKVNGRDTPDSMRTEKRSSRIHIGNNNRDSSQYNDRAGAPSPNLTAKSPSESVKDLPDDGEEAHHMHRTPDASYRSLSSASENAFTGATSMRVPPDLEVSPWASAQ</sequence>
<dbReference type="EMBL" id="ML170167">
    <property type="protein sequence ID" value="TDL24292.1"/>
    <property type="molecule type" value="Genomic_DNA"/>
</dbReference>
<dbReference type="GO" id="GO:0070319">
    <property type="term" value="C:Golgi to plasma membrane transport vesicle"/>
    <property type="evidence" value="ECO:0007669"/>
    <property type="project" value="TreeGrafter"/>
</dbReference>
<feature type="compositionally biased region" description="Basic and acidic residues" evidence="2">
    <location>
        <begin position="317"/>
        <end position="339"/>
    </location>
</feature>